<comment type="caution">
    <text evidence="1">The sequence shown here is derived from an EMBL/GenBank/DDBJ whole genome shotgun (WGS) entry which is preliminary data.</text>
</comment>
<sequence length="186" mass="20645">MDVIYAECTTRIGDHCLQVDLISLDMLEFDAILRINWLVACHASIDCAENLIRFNPLEHPPFKFQGIGSRVSPPIISALHARHLLLGGGRGFLACVSMETAPQAKLKEISVVCEFADVFSDELPDLAPEREDFYGFSFVLCYLFIAISKFVGLCYEDGCVENVQAKLCSCKGKTKSLHGLIIKPFI</sequence>
<evidence type="ECO:0000313" key="1">
    <source>
        <dbReference type="EMBL" id="GMH08861.1"/>
    </source>
</evidence>
<accession>A0AAD3SDQ6</accession>
<proteinExistence type="predicted"/>
<evidence type="ECO:0000313" key="2">
    <source>
        <dbReference type="Proteomes" id="UP001279734"/>
    </source>
</evidence>
<dbReference type="Pfam" id="PF08284">
    <property type="entry name" value="RVP_2"/>
    <property type="match status" value="1"/>
</dbReference>
<protein>
    <submittedName>
        <fullName evidence="1">Uncharacterized protein</fullName>
    </submittedName>
</protein>
<dbReference type="AlphaFoldDB" id="A0AAD3SDQ6"/>
<dbReference type="InterPro" id="IPR021109">
    <property type="entry name" value="Peptidase_aspartic_dom_sf"/>
</dbReference>
<organism evidence="1 2">
    <name type="scientific">Nepenthes gracilis</name>
    <name type="common">Slender pitcher plant</name>
    <dbReference type="NCBI Taxonomy" id="150966"/>
    <lineage>
        <taxon>Eukaryota</taxon>
        <taxon>Viridiplantae</taxon>
        <taxon>Streptophyta</taxon>
        <taxon>Embryophyta</taxon>
        <taxon>Tracheophyta</taxon>
        <taxon>Spermatophyta</taxon>
        <taxon>Magnoliopsida</taxon>
        <taxon>eudicotyledons</taxon>
        <taxon>Gunneridae</taxon>
        <taxon>Pentapetalae</taxon>
        <taxon>Caryophyllales</taxon>
        <taxon>Nepenthaceae</taxon>
        <taxon>Nepenthes</taxon>
    </lineage>
</organism>
<keyword evidence="2" id="KW-1185">Reference proteome</keyword>
<dbReference type="Gene3D" id="2.40.70.10">
    <property type="entry name" value="Acid Proteases"/>
    <property type="match status" value="1"/>
</dbReference>
<name>A0AAD3SDQ6_NEPGR</name>
<dbReference type="EMBL" id="BSYO01000008">
    <property type="protein sequence ID" value="GMH08861.1"/>
    <property type="molecule type" value="Genomic_DNA"/>
</dbReference>
<dbReference type="Proteomes" id="UP001279734">
    <property type="component" value="Unassembled WGS sequence"/>
</dbReference>
<reference evidence="1" key="1">
    <citation type="submission" date="2023-05" db="EMBL/GenBank/DDBJ databases">
        <title>Nepenthes gracilis genome sequencing.</title>
        <authorList>
            <person name="Fukushima K."/>
        </authorList>
    </citation>
    <scope>NUCLEOTIDE SEQUENCE</scope>
    <source>
        <strain evidence="1">SING2019-196</strain>
    </source>
</reference>
<gene>
    <name evidence="1" type="ORF">Nepgr_010701</name>
</gene>